<evidence type="ECO:0000313" key="2">
    <source>
        <dbReference type="EMBL" id="ARU59850.1"/>
    </source>
</evidence>
<gene>
    <name evidence="2" type="ORF">CBW65_01360</name>
</gene>
<feature type="transmembrane region" description="Helical" evidence="1">
    <location>
        <begin position="25"/>
        <end position="43"/>
    </location>
</feature>
<dbReference type="KEGG" id="tum:CBW65_01360"/>
<evidence type="ECO:0000256" key="1">
    <source>
        <dbReference type="SAM" id="Phobius"/>
    </source>
</evidence>
<dbReference type="PANTHER" id="PTHR34094">
    <property type="match status" value="1"/>
</dbReference>
<dbReference type="EMBL" id="CP021434">
    <property type="protein sequence ID" value="ARU59850.1"/>
    <property type="molecule type" value="Genomic_DNA"/>
</dbReference>
<keyword evidence="1" id="KW-0812">Transmembrane</keyword>
<dbReference type="PANTHER" id="PTHR34094:SF1">
    <property type="entry name" value="PROTEIN FAM185A"/>
    <property type="match status" value="1"/>
</dbReference>
<dbReference type="AlphaFoldDB" id="A0A1Y0IHT2"/>
<proteinExistence type="predicted"/>
<protein>
    <recommendedName>
        <fullName evidence="4">Adhesin domain-containing protein</fullName>
    </recommendedName>
</protein>
<keyword evidence="1" id="KW-1133">Transmembrane helix</keyword>
<dbReference type="Proteomes" id="UP000195437">
    <property type="component" value="Chromosome"/>
</dbReference>
<feature type="transmembrane region" description="Helical" evidence="1">
    <location>
        <begin position="55"/>
        <end position="75"/>
    </location>
</feature>
<name>A0A1Y0IHT2_9BACL</name>
<evidence type="ECO:0008006" key="4">
    <source>
        <dbReference type="Google" id="ProtNLM"/>
    </source>
</evidence>
<keyword evidence="3" id="KW-1185">Reference proteome</keyword>
<reference evidence="3" key="1">
    <citation type="submission" date="2017-05" db="EMBL/GenBank/DDBJ databases">
        <authorList>
            <person name="Sung H."/>
        </authorList>
    </citation>
    <scope>NUCLEOTIDE SEQUENCE [LARGE SCALE GENOMIC DNA]</scope>
    <source>
        <strain evidence="3">AR23208</strain>
    </source>
</reference>
<accession>A0A1Y0IHT2</accession>
<keyword evidence="1" id="KW-0472">Membrane</keyword>
<evidence type="ECO:0000313" key="3">
    <source>
        <dbReference type="Proteomes" id="UP000195437"/>
    </source>
</evidence>
<organism evidence="2 3">
    <name type="scientific">Tumebacillus avium</name>
    <dbReference type="NCBI Taxonomy" id="1903704"/>
    <lineage>
        <taxon>Bacteria</taxon>
        <taxon>Bacillati</taxon>
        <taxon>Bacillota</taxon>
        <taxon>Bacilli</taxon>
        <taxon>Bacillales</taxon>
        <taxon>Alicyclobacillaceae</taxon>
        <taxon>Tumebacillus</taxon>
    </lineage>
</organism>
<sequence>MLALGLLLLTDILFQRDWFASGLNFWPLIIIGLGLELLWNWLSIRRKQMQERIRLDGRSLALLFLVGVFSINFYLSTTRTAQGEEPAPQKPLLTVTNRDLALPTQVVALPETVQEVVIYNPLGAVEVTGSASRQMEIDAVAHVSIIDDNAPVVSAVGLMPYTTVDGVTSVEVRKPLADDESGTIDLKVQVPEGVVLRVRTDAGDVLVSDYKGNADLYSKIGAVKVDTLNGSLLAKVDKGTLNIREIYGKADLHSGQGSVTVDKIGNDLRLRSDAGDAKIGQVAGKLDLYVKLGKVQINTIGDAINAIGESAVFHIQNPLGPLEATITGIGDVTVHGDVLAPWTIGANNGKTTLEMPETSSIKFLGETNKGVIKGPTKSSKNAGTKQGTLLTDQLGKGIWPVTVRSYHGSIFVDLY</sequence>